<dbReference type="Gene3D" id="3.80.10.10">
    <property type="entry name" value="Ribonuclease Inhibitor"/>
    <property type="match status" value="1"/>
</dbReference>
<dbReference type="OrthoDB" id="3251070at2759"/>
<name>B0CNB6_LACBS</name>
<proteinExistence type="predicted"/>
<organism evidence="3">
    <name type="scientific">Laccaria bicolor (strain S238N-H82 / ATCC MYA-4686)</name>
    <name type="common">Bicoloured deceiver</name>
    <name type="synonym">Laccaria laccata var. bicolor</name>
    <dbReference type="NCBI Taxonomy" id="486041"/>
    <lineage>
        <taxon>Eukaryota</taxon>
        <taxon>Fungi</taxon>
        <taxon>Dikarya</taxon>
        <taxon>Basidiomycota</taxon>
        <taxon>Agaricomycotina</taxon>
        <taxon>Agaricomycetes</taxon>
        <taxon>Agaricomycetidae</taxon>
        <taxon>Agaricales</taxon>
        <taxon>Agaricineae</taxon>
        <taxon>Hydnangiaceae</taxon>
        <taxon>Laccaria</taxon>
    </lineage>
</organism>
<gene>
    <name evidence="2" type="ORF">LACBIDRAFT_301341</name>
</gene>
<dbReference type="AlphaFoldDB" id="B0CNB6"/>
<sequence length="364" mass="40903">MPFKKRKAQDAELAEPSSKKQKSSLPPLEVWGIAENPANAGKAFLSIPMELTTEILRHFPEIDAHTGIIHGEGEPVLPIEYLQRPDILRALSQTCVAVRRVFLPLAWENLDLCVTPRVQSTFFKHAGETLKRKSNGLLKNKDLAKYVGVANLVLTRYKTDVVLPALTSCLQSLPNLHTIHVLHAHHTQMTTAIKGAFRNIVLPHVRTVIVPGYGHELLKCCPGVRSVRCIRDNGSKLVTVIAENCKHVEEIRGFSTDEKMMKRIVKAAPNLTTIQLSVWTDDAMIKILSGLKKLTTIEIFTRISKGDACPQDLQKTINDCKAILKAPQASEERRYLRLTHVPVEDWYNRSNRPDITYSEVELYA</sequence>
<accession>B0CNB6</accession>
<dbReference type="Proteomes" id="UP000001194">
    <property type="component" value="Unassembled WGS sequence"/>
</dbReference>
<evidence type="ECO:0000313" key="3">
    <source>
        <dbReference type="Proteomes" id="UP000001194"/>
    </source>
</evidence>
<keyword evidence="3" id="KW-1185">Reference proteome</keyword>
<protein>
    <submittedName>
        <fullName evidence="2">Predicted protein</fullName>
    </submittedName>
</protein>
<dbReference type="RefSeq" id="XP_001874109.1">
    <property type="nucleotide sequence ID" value="XM_001874074.1"/>
</dbReference>
<dbReference type="HOGENOM" id="CLU_054439_0_0_1"/>
<dbReference type="InParanoid" id="B0CNB6"/>
<evidence type="ECO:0000256" key="1">
    <source>
        <dbReference type="SAM" id="MobiDB-lite"/>
    </source>
</evidence>
<dbReference type="InterPro" id="IPR032675">
    <property type="entry name" value="LRR_dom_sf"/>
</dbReference>
<reference evidence="2 3" key="1">
    <citation type="journal article" date="2008" name="Nature">
        <title>The genome of Laccaria bicolor provides insights into mycorrhizal symbiosis.</title>
        <authorList>
            <person name="Martin F."/>
            <person name="Aerts A."/>
            <person name="Ahren D."/>
            <person name="Brun A."/>
            <person name="Danchin E.G.J."/>
            <person name="Duchaussoy F."/>
            <person name="Gibon J."/>
            <person name="Kohler A."/>
            <person name="Lindquist E."/>
            <person name="Pereda V."/>
            <person name="Salamov A."/>
            <person name="Shapiro H.J."/>
            <person name="Wuyts J."/>
            <person name="Blaudez D."/>
            <person name="Buee M."/>
            <person name="Brokstein P."/>
            <person name="Canbaeck B."/>
            <person name="Cohen D."/>
            <person name="Courty P.E."/>
            <person name="Coutinho P.M."/>
            <person name="Delaruelle C."/>
            <person name="Detter J.C."/>
            <person name="Deveau A."/>
            <person name="DiFazio S."/>
            <person name="Duplessis S."/>
            <person name="Fraissinet-Tachet L."/>
            <person name="Lucic E."/>
            <person name="Frey-Klett P."/>
            <person name="Fourrey C."/>
            <person name="Feussner I."/>
            <person name="Gay G."/>
            <person name="Grimwood J."/>
            <person name="Hoegger P.J."/>
            <person name="Jain P."/>
            <person name="Kilaru S."/>
            <person name="Labbe J."/>
            <person name="Lin Y.C."/>
            <person name="Legue V."/>
            <person name="Le Tacon F."/>
            <person name="Marmeisse R."/>
            <person name="Melayah D."/>
            <person name="Montanini B."/>
            <person name="Muratet M."/>
            <person name="Nehls U."/>
            <person name="Niculita-Hirzel H."/>
            <person name="Oudot-Le Secq M.P."/>
            <person name="Peter M."/>
            <person name="Quesneville H."/>
            <person name="Rajashekar B."/>
            <person name="Reich M."/>
            <person name="Rouhier N."/>
            <person name="Schmutz J."/>
            <person name="Yin T."/>
            <person name="Chalot M."/>
            <person name="Henrissat B."/>
            <person name="Kuees U."/>
            <person name="Lucas S."/>
            <person name="Van de Peer Y."/>
            <person name="Podila G.K."/>
            <person name="Polle A."/>
            <person name="Pukkila P.J."/>
            <person name="Richardson P.M."/>
            <person name="Rouze P."/>
            <person name="Sanders I.R."/>
            <person name="Stajich J.E."/>
            <person name="Tunlid A."/>
            <person name="Tuskan G."/>
            <person name="Grigoriev I.V."/>
        </authorList>
    </citation>
    <scope>NUCLEOTIDE SEQUENCE [LARGE SCALE GENOMIC DNA]</scope>
    <source>
        <strain evidence="3">S238N-H82 / ATCC MYA-4686</strain>
    </source>
</reference>
<evidence type="ECO:0000313" key="2">
    <source>
        <dbReference type="EMBL" id="EDR15901.1"/>
    </source>
</evidence>
<dbReference type="KEGG" id="lbc:LACBIDRAFT_301341"/>
<dbReference type="EMBL" id="DS547091">
    <property type="protein sequence ID" value="EDR15901.1"/>
    <property type="molecule type" value="Genomic_DNA"/>
</dbReference>
<feature type="region of interest" description="Disordered" evidence="1">
    <location>
        <begin position="1"/>
        <end position="26"/>
    </location>
</feature>
<dbReference type="GeneID" id="6069504"/>